<comment type="caution">
    <text evidence="1">The sequence shown here is derived from an EMBL/GenBank/DDBJ whole genome shotgun (WGS) entry which is preliminary data.</text>
</comment>
<name>A0A5R9K6D5_9BACT</name>
<reference evidence="1 2" key="1">
    <citation type="submission" date="2019-05" db="EMBL/GenBank/DDBJ databases">
        <authorList>
            <person name="Qu J.-H."/>
        </authorList>
    </citation>
    <scope>NUCLEOTIDE SEQUENCE [LARGE SCALE GENOMIC DNA]</scope>
    <source>
        <strain evidence="1 2">Z12</strain>
    </source>
</reference>
<dbReference type="OrthoDB" id="5396211at2"/>
<protein>
    <submittedName>
        <fullName evidence="1">Four-helix bundle copper-binding protein</fullName>
    </submittedName>
</protein>
<dbReference type="RefSeq" id="WP_082217982.1">
    <property type="nucleotide sequence ID" value="NZ_BMGE01000004.1"/>
</dbReference>
<dbReference type="PANTHER" id="PTHR37310">
    <property type="entry name" value="CYTOPLASMIC PROTEIN-RELATED"/>
    <property type="match status" value="1"/>
</dbReference>
<accession>A0A5R9K6D5</accession>
<organism evidence="1 2">
    <name type="scientific">Dyadobacter sediminis</name>
    <dbReference type="NCBI Taxonomy" id="1493691"/>
    <lineage>
        <taxon>Bacteria</taxon>
        <taxon>Pseudomonadati</taxon>
        <taxon>Bacteroidota</taxon>
        <taxon>Cytophagia</taxon>
        <taxon>Cytophagales</taxon>
        <taxon>Spirosomataceae</taxon>
        <taxon>Dyadobacter</taxon>
    </lineage>
</organism>
<keyword evidence="2" id="KW-1185">Reference proteome</keyword>
<dbReference type="InterPro" id="IPR005560">
    <property type="entry name" value="Csp_YhjQ"/>
</dbReference>
<dbReference type="InterPro" id="IPR044543">
    <property type="entry name" value="YHJQ-like"/>
</dbReference>
<dbReference type="CDD" id="cd08026">
    <property type="entry name" value="DUF326"/>
    <property type="match status" value="1"/>
</dbReference>
<dbReference type="PANTHER" id="PTHR37310:SF1">
    <property type="entry name" value="CYTOPLASMIC PROTEIN"/>
    <property type="match status" value="1"/>
</dbReference>
<gene>
    <name evidence="1" type="ORF">FEM55_21585</name>
</gene>
<dbReference type="Gene3D" id="1.20.1270.360">
    <property type="match status" value="1"/>
</dbReference>
<dbReference type="AlphaFoldDB" id="A0A5R9K6D5"/>
<evidence type="ECO:0000313" key="2">
    <source>
        <dbReference type="Proteomes" id="UP000309788"/>
    </source>
</evidence>
<proteinExistence type="predicted"/>
<dbReference type="Proteomes" id="UP000309788">
    <property type="component" value="Unassembled WGS sequence"/>
</dbReference>
<evidence type="ECO:0000313" key="1">
    <source>
        <dbReference type="EMBL" id="TLU89342.1"/>
    </source>
</evidence>
<dbReference type="Pfam" id="PF03860">
    <property type="entry name" value="Csp"/>
    <property type="match status" value="1"/>
</dbReference>
<dbReference type="EMBL" id="VCEI01000030">
    <property type="protein sequence ID" value="TLU89342.1"/>
    <property type="molecule type" value="Genomic_DNA"/>
</dbReference>
<sequence>MANQQFKDCIDACAACAVACSYCATECLKEANPEKLVRCIQLDLECAAICRSAVEVMSLGSEFSADLCRVCANACNACAQECEQHAHMGMDHCRRCAEACRACAKACEQMATPV</sequence>